<reference evidence="3" key="1">
    <citation type="submission" date="2021-02" db="EMBL/GenBank/DDBJ databases">
        <authorList>
            <person name="Dougan E. K."/>
            <person name="Rhodes N."/>
            <person name="Thang M."/>
            <person name="Chan C."/>
        </authorList>
    </citation>
    <scope>NUCLEOTIDE SEQUENCE</scope>
</reference>
<keyword evidence="4" id="KW-1185">Reference proteome</keyword>
<dbReference type="Gene3D" id="2.40.50.140">
    <property type="entry name" value="Nucleic acid-binding proteins"/>
    <property type="match status" value="1"/>
</dbReference>
<sequence length="655" mass="72667">MLRGLPRTNGGPGMPPLYSAGGYTEASDGWFAHSGGEWLHNKKEMAYFHLPTGQIRVVLDDAELPEAEPTGGEADKDPKDDKGPLFQGKVRWFNTMKGFGFIEPLGEAAAILEGKEDVSDGSPAASSPENPPSSQLGLRAASTLEEGVRSAHLLLVDQEILRTVSLRSSLCRAGWLWRLKPQKMTQEQLEGLWPLAKPGAGYDMFLSHTWHTPGRLKFWSLLLAFNWHFALFGCYFGTSLALLLYAFDVVPMPMIYAAQWSDFGQVCPLGPWALLLTPFCGAVALLLSPYCPRRQSDNIFFDLACIHQTNTELKHRGIYGIGGWLSVTKTLRILWSPPYLSRLWCVFELAAYRTANPTGKIAFQPIFVENLVLKCFFGIVVIQGTYLATLQFPEVRGLALVQVILCTGLILPLVHVVRWYMREKHAAIWQLKHFDLAKVECQNDFDRRFVHGAIRDWYGSAENFAHFVRGRLCDELVERFRILQVPYVYHLLATCPYMGGWVDITWALWKGGAPSSCVISFAIGMSITCTLYSAICIELLYVFCDLFARKRRSCMADGMVSLGIFLSIAVLVLLQTTSSRVAYGAAPFSTPPKASAGATAVDASADALLCGGSIWSSLALLALVVGVTLVLFKPSVRQRLCLRRAEEPREPMPAH</sequence>
<feature type="transmembrane region" description="Helical" evidence="2">
    <location>
        <begin position="225"/>
        <end position="247"/>
    </location>
</feature>
<feature type="transmembrane region" description="Helical" evidence="2">
    <location>
        <begin position="614"/>
        <end position="632"/>
    </location>
</feature>
<evidence type="ECO:0000313" key="4">
    <source>
        <dbReference type="Proteomes" id="UP000604046"/>
    </source>
</evidence>
<evidence type="ECO:0000256" key="2">
    <source>
        <dbReference type="SAM" id="Phobius"/>
    </source>
</evidence>
<comment type="caution">
    <text evidence="3">The sequence shown here is derived from an EMBL/GenBank/DDBJ whole genome shotgun (WGS) entry which is preliminary data.</text>
</comment>
<keyword evidence="2" id="KW-0812">Transmembrane</keyword>
<organism evidence="3 4">
    <name type="scientific">Symbiodinium natans</name>
    <dbReference type="NCBI Taxonomy" id="878477"/>
    <lineage>
        <taxon>Eukaryota</taxon>
        <taxon>Sar</taxon>
        <taxon>Alveolata</taxon>
        <taxon>Dinophyceae</taxon>
        <taxon>Suessiales</taxon>
        <taxon>Symbiodiniaceae</taxon>
        <taxon>Symbiodinium</taxon>
    </lineage>
</organism>
<dbReference type="AlphaFoldDB" id="A0A812JEM1"/>
<feature type="transmembrane region" description="Helical" evidence="2">
    <location>
        <begin position="398"/>
        <end position="421"/>
    </location>
</feature>
<keyword evidence="2" id="KW-0472">Membrane</keyword>
<feature type="region of interest" description="Disordered" evidence="1">
    <location>
        <begin position="66"/>
        <end position="85"/>
    </location>
</feature>
<feature type="region of interest" description="Disordered" evidence="1">
    <location>
        <begin position="116"/>
        <end position="137"/>
    </location>
</feature>
<feature type="transmembrane region" description="Helical" evidence="2">
    <location>
        <begin position="371"/>
        <end position="392"/>
    </location>
</feature>
<feature type="compositionally biased region" description="Low complexity" evidence="1">
    <location>
        <begin position="122"/>
        <end position="134"/>
    </location>
</feature>
<gene>
    <name evidence="3" type="ORF">SNAT2548_LOCUS6678</name>
</gene>
<accession>A0A812JEM1</accession>
<feature type="transmembrane region" description="Helical" evidence="2">
    <location>
        <begin position="521"/>
        <end position="543"/>
    </location>
</feature>
<evidence type="ECO:0000313" key="3">
    <source>
        <dbReference type="EMBL" id="CAE7207259.1"/>
    </source>
</evidence>
<keyword evidence="2" id="KW-1133">Transmembrane helix</keyword>
<feature type="compositionally biased region" description="Basic and acidic residues" evidence="1">
    <location>
        <begin position="73"/>
        <end position="83"/>
    </location>
</feature>
<dbReference type="EMBL" id="CAJNDS010000447">
    <property type="protein sequence ID" value="CAE7207259.1"/>
    <property type="molecule type" value="Genomic_DNA"/>
</dbReference>
<name>A0A812JEM1_9DINO</name>
<evidence type="ECO:0000256" key="1">
    <source>
        <dbReference type="SAM" id="MobiDB-lite"/>
    </source>
</evidence>
<feature type="transmembrane region" description="Helical" evidence="2">
    <location>
        <begin position="269"/>
        <end position="287"/>
    </location>
</feature>
<feature type="transmembrane region" description="Helical" evidence="2">
    <location>
        <begin position="555"/>
        <end position="574"/>
    </location>
</feature>
<proteinExistence type="predicted"/>
<evidence type="ECO:0008006" key="5">
    <source>
        <dbReference type="Google" id="ProtNLM"/>
    </source>
</evidence>
<dbReference type="Proteomes" id="UP000604046">
    <property type="component" value="Unassembled WGS sequence"/>
</dbReference>
<protein>
    <recommendedName>
        <fullName evidence="5">CSD domain-containing protein</fullName>
    </recommendedName>
</protein>
<dbReference type="InterPro" id="IPR012340">
    <property type="entry name" value="NA-bd_OB-fold"/>
</dbReference>
<feature type="transmembrane region" description="Helical" evidence="2">
    <location>
        <begin position="487"/>
        <end position="509"/>
    </location>
</feature>